<dbReference type="SUPFAM" id="SSF53613">
    <property type="entry name" value="Ribokinase-like"/>
    <property type="match status" value="1"/>
</dbReference>
<evidence type="ECO:0000256" key="3">
    <source>
        <dbReference type="ARBA" id="ARBA00006001"/>
    </source>
</evidence>
<proteinExistence type="inferred from homology"/>
<organism evidence="22 23">
    <name type="scientific">Bordetella genomosp. 9</name>
    <dbReference type="NCBI Taxonomy" id="1416803"/>
    <lineage>
        <taxon>Bacteria</taxon>
        <taxon>Pseudomonadati</taxon>
        <taxon>Pseudomonadota</taxon>
        <taxon>Betaproteobacteria</taxon>
        <taxon>Burkholderiales</taxon>
        <taxon>Alcaligenaceae</taxon>
        <taxon>Bordetella</taxon>
    </lineage>
</organism>
<dbReference type="GO" id="GO:0052856">
    <property type="term" value="F:NAD(P)HX epimerase activity"/>
    <property type="evidence" value="ECO:0007669"/>
    <property type="project" value="UniProtKB-UniRule"/>
</dbReference>
<feature type="binding site" evidence="17">
    <location>
        <position position="327"/>
    </location>
    <ligand>
        <name>(6S)-NADPHX</name>
        <dbReference type="ChEBI" id="CHEBI:64076"/>
    </ligand>
</feature>
<dbReference type="SUPFAM" id="SSF64153">
    <property type="entry name" value="YjeF N-terminal domain-like"/>
    <property type="match status" value="1"/>
</dbReference>
<dbReference type="PANTHER" id="PTHR12592:SF0">
    <property type="entry name" value="ATP-DEPENDENT (S)-NAD(P)H-HYDRATE DEHYDRATASE"/>
    <property type="match status" value="1"/>
</dbReference>
<comment type="caution">
    <text evidence="18">Lacks conserved residue(s) required for the propagation of feature annotation.</text>
</comment>
<keyword evidence="9 18" id="KW-0630">Potassium</keyword>
<feature type="binding site" evidence="18">
    <location>
        <position position="154"/>
    </location>
    <ligand>
        <name>(6S)-NADPHX</name>
        <dbReference type="ChEBI" id="CHEBI:64076"/>
    </ligand>
</feature>
<feature type="binding site" evidence="17">
    <location>
        <position position="440"/>
    </location>
    <ligand>
        <name>(6S)-NADPHX</name>
        <dbReference type="ChEBI" id="CHEBI:64076"/>
    </ligand>
</feature>
<evidence type="ECO:0000256" key="17">
    <source>
        <dbReference type="HAMAP-Rule" id="MF_01965"/>
    </source>
</evidence>
<comment type="catalytic activity">
    <reaction evidence="2 18 19">
        <text>(6R)-NADPHX = (6S)-NADPHX</text>
        <dbReference type="Rhea" id="RHEA:32227"/>
        <dbReference type="ChEBI" id="CHEBI:64076"/>
        <dbReference type="ChEBI" id="CHEBI:64077"/>
        <dbReference type="EC" id="5.1.99.6"/>
    </reaction>
</comment>
<dbReference type="PANTHER" id="PTHR12592">
    <property type="entry name" value="ATP-DEPENDENT (S)-NAD(P)H-HYDRATE DEHYDRATASE FAMILY MEMBER"/>
    <property type="match status" value="1"/>
</dbReference>
<dbReference type="InterPro" id="IPR017953">
    <property type="entry name" value="Carbohydrate_kinase_pred_CS"/>
</dbReference>
<keyword evidence="12 17" id="KW-0456">Lyase</keyword>
<dbReference type="AlphaFoldDB" id="A0A1W6Z0I3"/>
<evidence type="ECO:0000256" key="19">
    <source>
        <dbReference type="PIRNR" id="PIRNR017184"/>
    </source>
</evidence>
<accession>A0A1W6Z0I3</accession>
<reference evidence="22 23" key="1">
    <citation type="submission" date="2017-05" db="EMBL/GenBank/DDBJ databases">
        <title>Complete and WGS of Bordetella genogroups.</title>
        <authorList>
            <person name="Spilker T."/>
            <person name="LiPuma J."/>
        </authorList>
    </citation>
    <scope>NUCLEOTIDE SEQUENCE [LARGE SCALE GENOMIC DNA]</scope>
    <source>
        <strain evidence="22 23">AU17164</strain>
    </source>
</reference>
<dbReference type="Proteomes" id="UP000194139">
    <property type="component" value="Chromosome"/>
</dbReference>
<keyword evidence="23" id="KW-1185">Reference proteome</keyword>
<comment type="cofactor">
    <cofactor evidence="17">
        <name>Mg(2+)</name>
        <dbReference type="ChEBI" id="CHEBI:18420"/>
    </cofactor>
</comment>
<dbReference type="CDD" id="cd01171">
    <property type="entry name" value="YXKO-related"/>
    <property type="match status" value="1"/>
</dbReference>
<comment type="cofactor">
    <cofactor evidence="18 19">
        <name>K(+)</name>
        <dbReference type="ChEBI" id="CHEBI:29103"/>
    </cofactor>
    <text evidence="18 19">Binds 1 potassium ion per subunit.</text>
</comment>
<evidence type="ECO:0000259" key="20">
    <source>
        <dbReference type="PROSITE" id="PS51383"/>
    </source>
</evidence>
<keyword evidence="6 17" id="KW-0547">Nucleotide-binding</keyword>
<comment type="catalytic activity">
    <reaction evidence="1 18 19">
        <text>(6R)-NADHX = (6S)-NADHX</text>
        <dbReference type="Rhea" id="RHEA:32215"/>
        <dbReference type="ChEBI" id="CHEBI:64074"/>
        <dbReference type="ChEBI" id="CHEBI:64075"/>
        <dbReference type="EC" id="5.1.99.6"/>
    </reaction>
</comment>
<evidence type="ECO:0000256" key="5">
    <source>
        <dbReference type="ARBA" id="ARBA00022723"/>
    </source>
</evidence>
<keyword evidence="10 17" id="KW-0520">NAD</keyword>
<feature type="binding site" evidence="17">
    <location>
        <begin position="410"/>
        <end position="414"/>
    </location>
    <ligand>
        <name>AMP</name>
        <dbReference type="ChEBI" id="CHEBI:456215"/>
    </ligand>
</feature>
<feature type="binding site" evidence="17">
    <location>
        <position position="378"/>
    </location>
    <ligand>
        <name>(6S)-NADPHX</name>
        <dbReference type="ChEBI" id="CHEBI:64076"/>
    </ligand>
</feature>
<dbReference type="GO" id="GO:0052855">
    <property type="term" value="F:ADP-dependent NAD(P)H-hydrate dehydratase activity"/>
    <property type="evidence" value="ECO:0007669"/>
    <property type="project" value="UniProtKB-UniRule"/>
</dbReference>
<evidence type="ECO:0000256" key="15">
    <source>
        <dbReference type="ARBA" id="ARBA00048238"/>
    </source>
</evidence>
<dbReference type="EC" id="5.1.99.6" evidence="19"/>
<gene>
    <name evidence="17" type="primary">nnrD</name>
    <name evidence="18" type="synonym">nnrE</name>
    <name evidence="22" type="ORF">CAL13_11830</name>
</gene>
<keyword evidence="7 17" id="KW-0067">ATP-binding</keyword>
<comment type="function">
    <text evidence="17">Catalyzes the dehydration of the S-form of NAD(P)HX at the expense of ADP, which is converted to AMP. Together with NAD(P)HX epimerase, which catalyzes the epimerization of the S- and R-forms, the enzyme allows the repair of both epimers of NAD(P)HX, a damaged form of NAD(P)H that is a result of enzymatic or heat-dependent hydration.</text>
</comment>
<feature type="binding site" evidence="17">
    <location>
        <position position="255"/>
    </location>
    <ligand>
        <name>(6S)-NADPHX</name>
        <dbReference type="ChEBI" id="CHEBI:64076"/>
    </ligand>
</feature>
<evidence type="ECO:0000256" key="6">
    <source>
        <dbReference type="ARBA" id="ARBA00022741"/>
    </source>
</evidence>
<keyword evidence="8 17" id="KW-0521">NADP</keyword>
<name>A0A1W6Z0I3_9BORD</name>
<evidence type="ECO:0000259" key="21">
    <source>
        <dbReference type="PROSITE" id="PS51385"/>
    </source>
</evidence>
<dbReference type="PROSITE" id="PS01050">
    <property type="entry name" value="YJEF_C_2"/>
    <property type="match status" value="1"/>
</dbReference>
<protein>
    <recommendedName>
        <fullName evidence="19">Bifunctional NAD(P)H-hydrate repair enzyme</fullName>
    </recommendedName>
    <alternativeName>
        <fullName evidence="19">Nicotinamide nucleotide repair protein</fullName>
    </alternativeName>
    <domain>
        <recommendedName>
            <fullName evidence="19">ADP-dependent (S)-NAD(P)H-hydrate dehydratase</fullName>
            <ecNumber evidence="19">4.2.1.136</ecNumber>
        </recommendedName>
        <alternativeName>
            <fullName evidence="19">ADP-dependent NAD(P)HX dehydratase</fullName>
        </alternativeName>
    </domain>
    <domain>
        <recommendedName>
            <fullName evidence="19">NAD(P)H-hydrate epimerase</fullName>
            <ecNumber evidence="19">5.1.99.6</ecNumber>
        </recommendedName>
    </domain>
</protein>
<dbReference type="GO" id="GO:0110051">
    <property type="term" value="P:metabolite repair"/>
    <property type="evidence" value="ECO:0007669"/>
    <property type="project" value="TreeGrafter"/>
</dbReference>
<sequence>MKNQETVLLTPGEMAAADRAAIAAGRSGAELMQNAGAAVARAVQARWPRQRVAVLCGPGNNGGDGFVAARHLAAANWPVTVALLGDRRALKGDAAHHAALWQGDVAPMGPDVLEDADIVVDAIFGAGLARPVEGVAADTLRAAARRGLPVCAVDMPSGVDGATGEVHGYAAPAACTVTFFRKKPGHLLLPGRALCGDLILADIGIPPSVLDGIRPAAHENTPAAWLDGFPWPRLEAHKYARGHAVVLGGEVMTGAARLSALAAARVGAGLVTVAAPASAWPIYAAALTGIMVLPIAGADAAAAGQPAQSFAQLLADPRKNAIALGPGAGVSAATRSQVLAALATGRAVVLDADALTAFADAPDALFDAIRGPCVLTPHEGEFGRLFGAGGDKLTRARRAAARSGAVVLLKGADTVIAAPDGQAAINANAPPDLATGGSGDVLTGMIAGLLAQGMAPFDAACAAAWMHGAAAARHGPGLIAEDLPGLLPSVLKRLKRGLTHGA</sequence>
<evidence type="ECO:0000256" key="1">
    <source>
        <dbReference type="ARBA" id="ARBA00000013"/>
    </source>
</evidence>
<dbReference type="InterPro" id="IPR000631">
    <property type="entry name" value="CARKD"/>
</dbReference>
<keyword evidence="5 18" id="KW-0479">Metal-binding</keyword>
<feature type="binding site" evidence="18">
    <location>
        <position position="121"/>
    </location>
    <ligand>
        <name>K(+)</name>
        <dbReference type="ChEBI" id="CHEBI:29103"/>
    </ligand>
</feature>
<dbReference type="NCBIfam" id="TIGR00196">
    <property type="entry name" value="yjeF_cterm"/>
    <property type="match status" value="1"/>
</dbReference>
<evidence type="ECO:0000313" key="22">
    <source>
        <dbReference type="EMBL" id="ARP86818.1"/>
    </source>
</evidence>
<dbReference type="Gene3D" id="3.40.1190.20">
    <property type="match status" value="1"/>
</dbReference>
<feature type="domain" description="YjeF C-terminal" evidence="20">
    <location>
        <begin position="221"/>
        <end position="494"/>
    </location>
</feature>
<dbReference type="Pfam" id="PF01256">
    <property type="entry name" value="Carb_kinase"/>
    <property type="match status" value="1"/>
</dbReference>
<dbReference type="RefSeq" id="WP_086072506.1">
    <property type="nucleotide sequence ID" value="NZ_CP021109.1"/>
</dbReference>
<dbReference type="GO" id="GO:0005524">
    <property type="term" value="F:ATP binding"/>
    <property type="evidence" value="ECO:0007669"/>
    <property type="project" value="UniProtKB-UniRule"/>
</dbReference>
<evidence type="ECO:0000256" key="10">
    <source>
        <dbReference type="ARBA" id="ARBA00023027"/>
    </source>
</evidence>
<comment type="similarity">
    <text evidence="18">Belongs to the NnrE/AIBP family.</text>
</comment>
<dbReference type="NCBIfam" id="TIGR00197">
    <property type="entry name" value="yjeF_nterm"/>
    <property type="match status" value="1"/>
</dbReference>
<evidence type="ECO:0000256" key="7">
    <source>
        <dbReference type="ARBA" id="ARBA00022840"/>
    </source>
</evidence>
<dbReference type="EC" id="4.2.1.136" evidence="19"/>
<evidence type="ECO:0000256" key="14">
    <source>
        <dbReference type="ARBA" id="ARBA00025153"/>
    </source>
</evidence>
<dbReference type="Pfam" id="PF03853">
    <property type="entry name" value="YjeF_N"/>
    <property type="match status" value="1"/>
</dbReference>
<dbReference type="InterPro" id="IPR029056">
    <property type="entry name" value="Ribokinase-like"/>
</dbReference>
<dbReference type="GO" id="GO:0046872">
    <property type="term" value="F:metal ion binding"/>
    <property type="evidence" value="ECO:0007669"/>
    <property type="project" value="UniProtKB-UniRule"/>
</dbReference>
<dbReference type="PIRSF" id="PIRSF017184">
    <property type="entry name" value="Nnr"/>
    <property type="match status" value="1"/>
</dbReference>
<feature type="binding site" evidence="18">
    <location>
        <begin position="125"/>
        <end position="131"/>
    </location>
    <ligand>
        <name>(6S)-NADPHX</name>
        <dbReference type="ChEBI" id="CHEBI:64076"/>
    </ligand>
</feature>
<keyword evidence="11 18" id="KW-0413">Isomerase</keyword>
<dbReference type="EMBL" id="CP021109">
    <property type="protein sequence ID" value="ARP86818.1"/>
    <property type="molecule type" value="Genomic_DNA"/>
</dbReference>
<evidence type="ECO:0000256" key="9">
    <source>
        <dbReference type="ARBA" id="ARBA00022958"/>
    </source>
</evidence>
<comment type="subunit">
    <text evidence="17">Homotetramer.</text>
</comment>
<dbReference type="InterPro" id="IPR030677">
    <property type="entry name" value="Nnr"/>
</dbReference>
<dbReference type="Gene3D" id="3.40.50.10260">
    <property type="entry name" value="YjeF N-terminal domain"/>
    <property type="match status" value="1"/>
</dbReference>
<comment type="similarity">
    <text evidence="4 19">In the C-terminal section; belongs to the NnrD/CARKD family.</text>
</comment>
<comment type="function">
    <text evidence="14 19">Bifunctional enzyme that catalyzes the epimerization of the S- and R-forms of NAD(P)HX and the dehydration of the S-form of NAD(P)HX at the expense of ADP, which is converted to AMP. This allows the repair of both epimers of NAD(P)HX, a damaged form of NAD(P)H that is a result of enzymatic or heat-dependent hydration.</text>
</comment>
<dbReference type="InterPro" id="IPR004443">
    <property type="entry name" value="YjeF_N_dom"/>
</dbReference>
<evidence type="ECO:0000256" key="4">
    <source>
        <dbReference type="ARBA" id="ARBA00009524"/>
    </source>
</evidence>
<dbReference type="GO" id="GO:0046496">
    <property type="term" value="P:nicotinamide nucleotide metabolic process"/>
    <property type="evidence" value="ECO:0007669"/>
    <property type="project" value="UniProtKB-UniRule"/>
</dbReference>
<dbReference type="PROSITE" id="PS51385">
    <property type="entry name" value="YJEF_N"/>
    <property type="match status" value="1"/>
</dbReference>
<feature type="domain" description="YjeF N-terminal" evidence="21">
    <location>
        <begin position="14"/>
        <end position="211"/>
    </location>
</feature>
<keyword evidence="13" id="KW-0511">Multifunctional enzyme</keyword>
<evidence type="ECO:0000256" key="16">
    <source>
        <dbReference type="ARBA" id="ARBA00049209"/>
    </source>
</evidence>
<feature type="binding site" evidence="18">
    <location>
        <position position="61"/>
    </location>
    <ligand>
        <name>K(+)</name>
        <dbReference type="ChEBI" id="CHEBI:29103"/>
    </ligand>
</feature>
<evidence type="ECO:0000256" key="2">
    <source>
        <dbReference type="ARBA" id="ARBA00000909"/>
    </source>
</evidence>
<evidence type="ECO:0000256" key="12">
    <source>
        <dbReference type="ARBA" id="ARBA00023239"/>
    </source>
</evidence>
<dbReference type="HAMAP" id="MF_01966">
    <property type="entry name" value="NADHX_epimerase"/>
    <property type="match status" value="1"/>
</dbReference>
<feature type="binding site" evidence="18">
    <location>
        <position position="157"/>
    </location>
    <ligand>
        <name>K(+)</name>
        <dbReference type="ChEBI" id="CHEBI:29103"/>
    </ligand>
</feature>
<comment type="similarity">
    <text evidence="17">Belongs to the NnrD/CARKD family.</text>
</comment>
<evidence type="ECO:0000256" key="11">
    <source>
        <dbReference type="ARBA" id="ARBA00023235"/>
    </source>
</evidence>
<evidence type="ECO:0000313" key="23">
    <source>
        <dbReference type="Proteomes" id="UP000194139"/>
    </source>
</evidence>
<comment type="catalytic activity">
    <reaction evidence="15 17 19">
        <text>(6S)-NADHX + ADP = AMP + phosphate + NADH + H(+)</text>
        <dbReference type="Rhea" id="RHEA:32223"/>
        <dbReference type="ChEBI" id="CHEBI:15378"/>
        <dbReference type="ChEBI" id="CHEBI:43474"/>
        <dbReference type="ChEBI" id="CHEBI:57945"/>
        <dbReference type="ChEBI" id="CHEBI:64074"/>
        <dbReference type="ChEBI" id="CHEBI:456215"/>
        <dbReference type="ChEBI" id="CHEBI:456216"/>
        <dbReference type="EC" id="4.2.1.136"/>
    </reaction>
</comment>
<evidence type="ECO:0000256" key="13">
    <source>
        <dbReference type="ARBA" id="ARBA00023268"/>
    </source>
</evidence>
<evidence type="ECO:0000256" key="8">
    <source>
        <dbReference type="ARBA" id="ARBA00022857"/>
    </source>
</evidence>
<evidence type="ECO:0000256" key="18">
    <source>
        <dbReference type="HAMAP-Rule" id="MF_01966"/>
    </source>
</evidence>
<comment type="similarity">
    <text evidence="3 19">In the N-terminal section; belongs to the NnrE/AIBP family.</text>
</comment>
<dbReference type="PROSITE" id="PS51383">
    <property type="entry name" value="YJEF_C_3"/>
    <property type="match status" value="1"/>
</dbReference>
<dbReference type="HAMAP" id="MF_01965">
    <property type="entry name" value="NADHX_dehydratase"/>
    <property type="match status" value="1"/>
</dbReference>
<dbReference type="InterPro" id="IPR036652">
    <property type="entry name" value="YjeF_N_dom_sf"/>
</dbReference>
<feature type="binding site" evidence="18">
    <location>
        <begin position="60"/>
        <end position="64"/>
    </location>
    <ligand>
        <name>(6S)-NADPHX</name>
        <dbReference type="ChEBI" id="CHEBI:64076"/>
    </ligand>
</feature>
<feature type="binding site" evidence="17">
    <location>
        <position position="439"/>
    </location>
    <ligand>
        <name>AMP</name>
        <dbReference type="ChEBI" id="CHEBI:456215"/>
    </ligand>
</feature>
<comment type="function">
    <text evidence="18">Catalyzes the epimerization of the S- and R-forms of NAD(P)HX, a damaged form of NAD(P)H that is a result of enzymatic or heat-dependent hydration. This is a prerequisite for the S-specific NAD(P)H-hydrate dehydratase to allow the repair of both epimers of NAD(P)HX.</text>
</comment>
<comment type="catalytic activity">
    <reaction evidence="16 17 19">
        <text>(6S)-NADPHX + ADP = AMP + phosphate + NADPH + H(+)</text>
        <dbReference type="Rhea" id="RHEA:32235"/>
        <dbReference type="ChEBI" id="CHEBI:15378"/>
        <dbReference type="ChEBI" id="CHEBI:43474"/>
        <dbReference type="ChEBI" id="CHEBI:57783"/>
        <dbReference type="ChEBI" id="CHEBI:64076"/>
        <dbReference type="ChEBI" id="CHEBI:456215"/>
        <dbReference type="ChEBI" id="CHEBI:456216"/>
        <dbReference type="EC" id="4.2.1.136"/>
    </reaction>
</comment>